<sequence length="109" mass="12485">MNLKSNTTVFPCAKFERISESDGIRVATSLHLKLQTEDPQENSMKELQCYITEIKQFANDALWLLGDYFEIISKDESEEYGRIAWGVLDDGTVIEFEKYLPGKCNTDPI</sequence>
<keyword evidence="2" id="KW-1185">Reference proteome</keyword>
<dbReference type="OrthoDB" id="2398066at2759"/>
<reference evidence="1" key="1">
    <citation type="submission" date="2021-06" db="EMBL/GenBank/DDBJ databases">
        <authorList>
            <person name="Kallberg Y."/>
            <person name="Tangrot J."/>
            <person name="Rosling A."/>
        </authorList>
    </citation>
    <scope>NUCLEOTIDE SEQUENCE</scope>
    <source>
        <strain evidence="1">AZ414A</strain>
    </source>
</reference>
<dbReference type="EMBL" id="CAJVPK010000006">
    <property type="protein sequence ID" value="CAG8432871.1"/>
    <property type="molecule type" value="Genomic_DNA"/>
</dbReference>
<evidence type="ECO:0000313" key="1">
    <source>
        <dbReference type="EMBL" id="CAG8432871.1"/>
    </source>
</evidence>
<dbReference type="Proteomes" id="UP000789706">
    <property type="component" value="Unassembled WGS sequence"/>
</dbReference>
<dbReference type="AlphaFoldDB" id="A0A9N8YHW4"/>
<comment type="caution">
    <text evidence="1">The sequence shown here is derived from an EMBL/GenBank/DDBJ whole genome shotgun (WGS) entry which is preliminary data.</text>
</comment>
<proteinExistence type="predicted"/>
<protein>
    <submittedName>
        <fullName evidence="1">4700_t:CDS:1</fullName>
    </submittedName>
</protein>
<accession>A0A9N8YHW4</accession>
<name>A0A9N8YHW4_9GLOM</name>
<evidence type="ECO:0000313" key="2">
    <source>
        <dbReference type="Proteomes" id="UP000789706"/>
    </source>
</evidence>
<gene>
    <name evidence="1" type="ORF">DEBURN_LOCUS195</name>
</gene>
<organism evidence="1 2">
    <name type="scientific">Diversispora eburnea</name>
    <dbReference type="NCBI Taxonomy" id="1213867"/>
    <lineage>
        <taxon>Eukaryota</taxon>
        <taxon>Fungi</taxon>
        <taxon>Fungi incertae sedis</taxon>
        <taxon>Mucoromycota</taxon>
        <taxon>Glomeromycotina</taxon>
        <taxon>Glomeromycetes</taxon>
        <taxon>Diversisporales</taxon>
        <taxon>Diversisporaceae</taxon>
        <taxon>Diversispora</taxon>
    </lineage>
</organism>